<evidence type="ECO:0000313" key="11">
    <source>
        <dbReference type="Proteomes" id="UP001164472"/>
    </source>
</evidence>
<dbReference type="Gene3D" id="3.30.70.3460">
    <property type="match status" value="1"/>
</dbReference>
<evidence type="ECO:0000256" key="1">
    <source>
        <dbReference type="ARBA" id="ARBA00023239"/>
    </source>
</evidence>
<dbReference type="EC" id="4.1.1.111" evidence="5"/>
<evidence type="ECO:0000256" key="7">
    <source>
        <dbReference type="ARBA" id="ARBA00048470"/>
    </source>
</evidence>
<feature type="domain" description="Siroheme decarboxylase NirL-like HTH" evidence="9">
    <location>
        <begin position="11"/>
        <end position="54"/>
    </location>
</feature>
<proteinExistence type="inferred from homology"/>
<dbReference type="EMBL" id="CP101527">
    <property type="protein sequence ID" value="UZW75744.1"/>
    <property type="molecule type" value="Genomic_DNA"/>
</dbReference>
<gene>
    <name evidence="10" type="ORF">NNL22_03910</name>
</gene>
<evidence type="ECO:0000256" key="6">
    <source>
        <dbReference type="ARBA" id="ARBA00045291"/>
    </source>
</evidence>
<dbReference type="Pfam" id="PF22451">
    <property type="entry name" value="NirdL-like_HTH"/>
    <property type="match status" value="1"/>
</dbReference>
<keyword evidence="11" id="KW-1185">Reference proteome</keyword>
<protein>
    <recommendedName>
        <fullName evidence="5">siroheme decarboxylase</fullName>
        <ecNumber evidence="5">4.1.1.111</ecNumber>
    </recommendedName>
</protein>
<dbReference type="RefSeq" id="WP_251810433.1">
    <property type="nucleotide sequence ID" value="NZ_CP101527.1"/>
</dbReference>
<dbReference type="GO" id="GO:0016829">
    <property type="term" value="F:lyase activity"/>
    <property type="evidence" value="ECO:0007669"/>
    <property type="project" value="UniProtKB-KW"/>
</dbReference>
<evidence type="ECO:0000259" key="9">
    <source>
        <dbReference type="Pfam" id="PF22451"/>
    </source>
</evidence>
<comment type="pathway">
    <text evidence="2">Porphyrin-containing compound metabolism.</text>
</comment>
<evidence type="ECO:0000256" key="2">
    <source>
        <dbReference type="ARBA" id="ARBA00023444"/>
    </source>
</evidence>
<dbReference type="KEGG" id="asem:NNL22_03910"/>
<dbReference type="Proteomes" id="UP001164472">
    <property type="component" value="Chromosome"/>
</dbReference>
<reference evidence="10" key="1">
    <citation type="submission" date="2022-07" db="EMBL/GenBank/DDBJ databases">
        <title>Alkalimarinus sp. nov., isolated from gut of a Alitta virens.</title>
        <authorList>
            <person name="Yang A.I."/>
            <person name="Shin N.-R."/>
        </authorList>
    </citation>
    <scope>NUCLEOTIDE SEQUENCE</scope>
    <source>
        <strain evidence="10">FA028</strain>
    </source>
</reference>
<evidence type="ECO:0000256" key="3">
    <source>
        <dbReference type="ARBA" id="ARBA00023457"/>
    </source>
</evidence>
<organism evidence="10 11">
    <name type="scientific">Alkalimarinus sediminis</name>
    <dbReference type="NCBI Taxonomy" id="1632866"/>
    <lineage>
        <taxon>Bacteria</taxon>
        <taxon>Pseudomonadati</taxon>
        <taxon>Pseudomonadota</taxon>
        <taxon>Gammaproteobacteria</taxon>
        <taxon>Alteromonadales</taxon>
        <taxon>Alteromonadaceae</taxon>
        <taxon>Alkalimarinus</taxon>
    </lineage>
</organism>
<dbReference type="InterPro" id="IPR050684">
    <property type="entry name" value="HTH-Siroheme_Decarb"/>
</dbReference>
<comment type="function">
    <text evidence="6">Involved in heme d1 biosynthesis. Catalyzes the decarboxylation of siroheme into didecarboxysiroheme.</text>
</comment>
<dbReference type="PANTHER" id="PTHR43413">
    <property type="entry name" value="TRANSCRIPTIONAL REGULATOR, ASNC FAMILY"/>
    <property type="match status" value="1"/>
</dbReference>
<dbReference type="AlphaFoldDB" id="A0A9E8HJV1"/>
<evidence type="ECO:0000256" key="4">
    <source>
        <dbReference type="ARBA" id="ARBA00023465"/>
    </source>
</evidence>
<keyword evidence="1" id="KW-0456">Lyase</keyword>
<comment type="similarity">
    <text evidence="3">Belongs to the Ahb/Nir family.</text>
</comment>
<evidence type="ECO:0000256" key="5">
    <source>
        <dbReference type="ARBA" id="ARBA00023471"/>
    </source>
</evidence>
<dbReference type="PANTHER" id="PTHR43413:SF1">
    <property type="entry name" value="SIROHEME DECARBOXYLASE NIRL SUBUNIT"/>
    <property type="match status" value="1"/>
</dbReference>
<name>A0A9E8HJV1_9ALTE</name>
<dbReference type="InterPro" id="IPR040523">
    <property type="entry name" value="AsnC_trans_reg2"/>
</dbReference>
<feature type="domain" description="Siroheme decarboxylase AsnC-like ligand binding" evidence="8">
    <location>
        <begin position="69"/>
        <end position="143"/>
    </location>
</feature>
<evidence type="ECO:0000313" key="10">
    <source>
        <dbReference type="EMBL" id="UZW75744.1"/>
    </source>
</evidence>
<dbReference type="InterPro" id="IPR053953">
    <property type="entry name" value="NirdL-like_HTH"/>
</dbReference>
<evidence type="ECO:0000259" key="8">
    <source>
        <dbReference type="Pfam" id="PF17805"/>
    </source>
</evidence>
<accession>A0A9E8HJV1</accession>
<sequence>MSTMTVDTLGQQIIDRYQKGFPLTTTPFKDIADELGVEEQQVIDCVASLQESDVVSRVGPVFNHKKAGASTLAAISVPEALLSEVAEQVNEFEEVNHNYAREHDYNLWFVVTATDSLHLERTLQAIENKTGYPILNLPMEQAYHIDLGFKLNWS</sequence>
<comment type="catalytic activity">
    <reaction evidence="7">
        <text>siroheme + 2 H(+) = 12,18-didecarboxysiroheme + 2 CO2</text>
        <dbReference type="Rhea" id="RHEA:19093"/>
        <dbReference type="ChEBI" id="CHEBI:15378"/>
        <dbReference type="ChEBI" id="CHEBI:16526"/>
        <dbReference type="ChEBI" id="CHEBI:60052"/>
        <dbReference type="ChEBI" id="CHEBI:140497"/>
        <dbReference type="EC" id="4.1.1.111"/>
    </reaction>
</comment>
<dbReference type="Pfam" id="PF17805">
    <property type="entry name" value="AsnC_trans_reg2"/>
    <property type="match status" value="1"/>
</dbReference>
<comment type="subunit">
    <text evidence="4">Probably forms a complex composed of NirD, NirL, NirG and NirH. All proteins are required for the total conversion of siroheme to didecarboxysiroheme.</text>
</comment>